<dbReference type="EMBL" id="CAKXAJ010025588">
    <property type="protein sequence ID" value="CAH2241689.1"/>
    <property type="molecule type" value="Genomic_DNA"/>
</dbReference>
<proteinExistence type="predicted"/>
<evidence type="ECO:0000313" key="3">
    <source>
        <dbReference type="Proteomes" id="UP000838756"/>
    </source>
</evidence>
<feature type="transmembrane region" description="Helical" evidence="1">
    <location>
        <begin position="43"/>
        <end position="65"/>
    </location>
</feature>
<accession>A0A8S4RW40</accession>
<sequence>MDPEKLPLLAPTVSQIRILKSRPLTHEEVANSQVIVSWRRARLSLVLIFWATMAMFLSIIVSMLMKHDCVKELGPAPSVPPVHMSFAPLMH</sequence>
<name>A0A8S4RW40_9NEOP</name>
<protein>
    <submittedName>
        <fullName evidence="2">Jg26986 protein</fullName>
    </submittedName>
</protein>
<keyword evidence="1" id="KW-0812">Transmembrane</keyword>
<gene>
    <name evidence="2" type="primary">jg26986</name>
    <name evidence="2" type="ORF">PAEG_LOCUS18103</name>
</gene>
<dbReference type="AlphaFoldDB" id="A0A8S4RW40"/>
<reference evidence="2" key="1">
    <citation type="submission" date="2022-03" db="EMBL/GenBank/DDBJ databases">
        <authorList>
            <person name="Lindestad O."/>
        </authorList>
    </citation>
    <scope>NUCLEOTIDE SEQUENCE</scope>
</reference>
<keyword evidence="3" id="KW-1185">Reference proteome</keyword>
<keyword evidence="1" id="KW-0472">Membrane</keyword>
<dbReference type="OrthoDB" id="7459939at2759"/>
<keyword evidence="1" id="KW-1133">Transmembrane helix</keyword>
<comment type="caution">
    <text evidence="2">The sequence shown here is derived from an EMBL/GenBank/DDBJ whole genome shotgun (WGS) entry which is preliminary data.</text>
</comment>
<evidence type="ECO:0000313" key="2">
    <source>
        <dbReference type="EMBL" id="CAH2241689.1"/>
    </source>
</evidence>
<dbReference type="Proteomes" id="UP000838756">
    <property type="component" value="Unassembled WGS sequence"/>
</dbReference>
<evidence type="ECO:0000256" key="1">
    <source>
        <dbReference type="SAM" id="Phobius"/>
    </source>
</evidence>
<organism evidence="2 3">
    <name type="scientific">Pararge aegeria aegeria</name>
    <dbReference type="NCBI Taxonomy" id="348720"/>
    <lineage>
        <taxon>Eukaryota</taxon>
        <taxon>Metazoa</taxon>
        <taxon>Ecdysozoa</taxon>
        <taxon>Arthropoda</taxon>
        <taxon>Hexapoda</taxon>
        <taxon>Insecta</taxon>
        <taxon>Pterygota</taxon>
        <taxon>Neoptera</taxon>
        <taxon>Endopterygota</taxon>
        <taxon>Lepidoptera</taxon>
        <taxon>Glossata</taxon>
        <taxon>Ditrysia</taxon>
        <taxon>Papilionoidea</taxon>
        <taxon>Nymphalidae</taxon>
        <taxon>Satyrinae</taxon>
        <taxon>Satyrini</taxon>
        <taxon>Parargina</taxon>
        <taxon>Pararge</taxon>
    </lineage>
</organism>